<dbReference type="EC" id="4.2.1.1" evidence="3"/>
<evidence type="ECO:0000256" key="5">
    <source>
        <dbReference type="ARBA" id="ARBA00022833"/>
    </source>
</evidence>
<keyword evidence="9" id="KW-1185">Reference proteome</keyword>
<comment type="function">
    <text evidence="6">Catalyzes the reversible hydration of carbon dioxide to form bicarbonate.</text>
</comment>
<dbReference type="PANTHER" id="PTHR43175:SF3">
    <property type="entry name" value="CARBON DISULFIDE HYDROLASE"/>
    <property type="match status" value="1"/>
</dbReference>
<dbReference type="EMBL" id="BMMV01000002">
    <property type="protein sequence ID" value="GGJ77588.1"/>
    <property type="molecule type" value="Genomic_DNA"/>
</dbReference>
<evidence type="ECO:0000256" key="6">
    <source>
        <dbReference type="ARBA" id="ARBA00024993"/>
    </source>
</evidence>
<reference evidence="9" key="1">
    <citation type="journal article" date="2019" name="Int. J. Syst. Evol. Microbiol.">
        <title>The Global Catalogue of Microorganisms (GCM) 10K type strain sequencing project: providing services to taxonomists for standard genome sequencing and annotation.</title>
        <authorList>
            <consortium name="The Broad Institute Genomics Platform"/>
            <consortium name="The Broad Institute Genome Sequencing Center for Infectious Disease"/>
            <person name="Wu L."/>
            <person name="Ma J."/>
        </authorList>
    </citation>
    <scope>NUCLEOTIDE SEQUENCE [LARGE SCALE GENOMIC DNA]</scope>
    <source>
        <strain evidence="9">CGMCC 4.7275</strain>
    </source>
</reference>
<comment type="cofactor">
    <cofactor evidence="1">
        <name>Zn(2+)</name>
        <dbReference type="ChEBI" id="CHEBI:29105"/>
    </cofactor>
</comment>
<evidence type="ECO:0000313" key="9">
    <source>
        <dbReference type="Proteomes" id="UP000660265"/>
    </source>
</evidence>
<name>A0ABQ2DXP8_9ACTN</name>
<dbReference type="PANTHER" id="PTHR43175">
    <property type="entry name" value="CARBONIC ANHYDRASE"/>
    <property type="match status" value="1"/>
</dbReference>
<dbReference type="InterPro" id="IPR001765">
    <property type="entry name" value="Carbonic_anhydrase"/>
</dbReference>
<accession>A0ABQ2DXP8</accession>
<evidence type="ECO:0000256" key="1">
    <source>
        <dbReference type="ARBA" id="ARBA00001947"/>
    </source>
</evidence>
<keyword evidence="5" id="KW-0862">Zinc</keyword>
<sequence>MGAVETLVSRNEEFARSTFDGNLRMKPKLATIVIGCVDARVDPALVLGAAQGEIMAIRNVGGRVTPRTLEELIMLRAVAGTVNDDFDSEWELVVMQHTQCGLTRIHDRTELLATYFDVSENELGAVPVTDPYAAVARDVSLLRADGRLGSARVSGLVYDVATGKVATVASG</sequence>
<dbReference type="Gene3D" id="3.40.1050.10">
    <property type="entry name" value="Carbonic anhydrase"/>
    <property type="match status" value="1"/>
</dbReference>
<comment type="catalytic activity">
    <reaction evidence="7">
        <text>hydrogencarbonate + H(+) = CO2 + H2O</text>
        <dbReference type="Rhea" id="RHEA:10748"/>
        <dbReference type="ChEBI" id="CHEBI:15377"/>
        <dbReference type="ChEBI" id="CHEBI:15378"/>
        <dbReference type="ChEBI" id="CHEBI:16526"/>
        <dbReference type="ChEBI" id="CHEBI:17544"/>
        <dbReference type="EC" id="4.2.1.1"/>
    </reaction>
</comment>
<comment type="caution">
    <text evidence="8">The sequence shown here is derived from an EMBL/GenBank/DDBJ whole genome shotgun (WGS) entry which is preliminary data.</text>
</comment>
<evidence type="ECO:0000313" key="8">
    <source>
        <dbReference type="EMBL" id="GGJ77588.1"/>
    </source>
</evidence>
<gene>
    <name evidence="8" type="primary">cynT</name>
    <name evidence="8" type="ORF">GCM10011583_06230</name>
</gene>
<evidence type="ECO:0000256" key="4">
    <source>
        <dbReference type="ARBA" id="ARBA00022723"/>
    </source>
</evidence>
<comment type="similarity">
    <text evidence="2">Belongs to the beta-class carbonic anhydrase family.</text>
</comment>
<proteinExistence type="inferred from homology"/>
<evidence type="ECO:0000256" key="2">
    <source>
        <dbReference type="ARBA" id="ARBA00006217"/>
    </source>
</evidence>
<evidence type="ECO:0000256" key="3">
    <source>
        <dbReference type="ARBA" id="ARBA00012925"/>
    </source>
</evidence>
<dbReference type="Pfam" id="PF00484">
    <property type="entry name" value="Pro_CA"/>
    <property type="match status" value="1"/>
</dbReference>
<protein>
    <recommendedName>
        <fullName evidence="3">carbonic anhydrase</fullName>
        <ecNumber evidence="3">4.2.1.1</ecNumber>
    </recommendedName>
</protein>
<organism evidence="8 9">
    <name type="scientific">Streptomyces camponoticapitis</name>
    <dbReference type="NCBI Taxonomy" id="1616125"/>
    <lineage>
        <taxon>Bacteria</taxon>
        <taxon>Bacillati</taxon>
        <taxon>Actinomycetota</taxon>
        <taxon>Actinomycetes</taxon>
        <taxon>Kitasatosporales</taxon>
        <taxon>Streptomycetaceae</taxon>
        <taxon>Streptomyces</taxon>
    </lineage>
</organism>
<dbReference type="Proteomes" id="UP000660265">
    <property type="component" value="Unassembled WGS sequence"/>
</dbReference>
<dbReference type="SUPFAM" id="SSF53056">
    <property type="entry name" value="beta-carbonic anhydrase, cab"/>
    <property type="match status" value="1"/>
</dbReference>
<evidence type="ECO:0000256" key="7">
    <source>
        <dbReference type="ARBA" id="ARBA00048348"/>
    </source>
</evidence>
<dbReference type="InterPro" id="IPR036874">
    <property type="entry name" value="Carbonic_anhydrase_sf"/>
</dbReference>
<dbReference type="RefSeq" id="WP_189105710.1">
    <property type="nucleotide sequence ID" value="NZ_BMMV01000002.1"/>
</dbReference>
<dbReference type="SMART" id="SM00947">
    <property type="entry name" value="Pro_CA"/>
    <property type="match status" value="1"/>
</dbReference>
<keyword evidence="4" id="KW-0479">Metal-binding</keyword>